<keyword evidence="7" id="KW-1185">Reference proteome</keyword>
<sequence length="642" mass="71435">MKKFLLLFSLLFFIAGFAQEEARRVDQMTIVESPEKILSFHSDIDVDKNSGITVTENIKVHSLGENIKRGIYRALPLSRNLNNRTQKVKYTIVSIKKNGSDEDYHEKIEDGFLKIYVGNKDIILDPGDYEYEVRYTAKNQIGFFDKYDELYWNVNGTYWDFDVDSVSAKITLPEGAKILQNSCYTGAYGSNSQNCKVSVLSDRSIEWSAANLKANEGLTVAVGFNKGVMIPPPPPTFLEKFGILIGGFIIFLGLIFYYYSTWRKYGVDPEKPIVYPQFNVPEGLSPASIGYIKTEDFKNKYLTAAVVNLAVKGYVQIIEGEDSGILGLFSTKTFTLKKLKEANEALPKEEINLMNTLFSDGSGSVKFDGKYDSKIERVVNNFKQTLAFQYDKFLNEGNNRGKLILPTLLIMVVYGIGLFLSYSIYPEAEKVAIGIAIFGVLLVAFVLVTFLFKNLSWKFLIPIPFCLLIGMGSLINNSHEVVESNNFNVCYIFIVLAFTSLMIYQYLIKKPSEEKLKKKSLIEGFKMYMGAAENEQLKFHNPPQMTPQVFEALLPFAMVLGVDDIWGKKFDDLLKKMATGTEYVHTWYVGNSINHLSFANTLNSSLTNSIKSAATQPSSSSSGSGGGGFSGGGGGGGGGGGW</sequence>
<protein>
    <submittedName>
        <fullName evidence="6">DUF2207 domain-containing protein</fullName>
    </submittedName>
</protein>
<dbReference type="Pfam" id="PF09972">
    <property type="entry name" value="DUF2207"/>
    <property type="match status" value="1"/>
</dbReference>
<evidence type="ECO:0000259" key="4">
    <source>
        <dbReference type="Pfam" id="PF09972"/>
    </source>
</evidence>
<gene>
    <name evidence="6" type="ORF">JHL15_18980</name>
</gene>
<evidence type="ECO:0000256" key="2">
    <source>
        <dbReference type="SAM" id="Phobius"/>
    </source>
</evidence>
<feature type="transmembrane region" description="Helical" evidence="2">
    <location>
        <begin position="459"/>
        <end position="477"/>
    </location>
</feature>
<feature type="transmembrane region" description="Helical" evidence="2">
    <location>
        <begin position="403"/>
        <end position="425"/>
    </location>
</feature>
<feature type="chain" id="PRO_5046896846" evidence="3">
    <location>
        <begin position="19"/>
        <end position="642"/>
    </location>
</feature>
<comment type="caution">
    <text evidence="6">The sequence shown here is derived from an EMBL/GenBank/DDBJ whole genome shotgun (WGS) entry which is preliminary data.</text>
</comment>
<evidence type="ECO:0000256" key="1">
    <source>
        <dbReference type="SAM" id="MobiDB-lite"/>
    </source>
</evidence>
<feature type="compositionally biased region" description="Gly residues" evidence="1">
    <location>
        <begin position="623"/>
        <end position="642"/>
    </location>
</feature>
<dbReference type="EMBL" id="JAENHK010000010">
    <property type="protein sequence ID" value="MBK1897859.1"/>
    <property type="molecule type" value="Genomic_DNA"/>
</dbReference>
<name>A0ABS1G082_9FLAO</name>
<dbReference type="RefSeq" id="WP_200248305.1">
    <property type="nucleotide sequence ID" value="NZ_JAENHK010000010.1"/>
</dbReference>
<accession>A0ABS1G082</accession>
<reference evidence="7" key="1">
    <citation type="submission" date="2021-01" db="EMBL/GenBank/DDBJ databases">
        <title>Genome public.</title>
        <authorList>
            <person name="Liu C."/>
            <person name="Sun Q."/>
        </authorList>
    </citation>
    <scope>NUCLEOTIDE SEQUENCE [LARGE SCALE GENOMIC DNA]</scope>
    <source>
        <strain evidence="7">YIM B02567</strain>
    </source>
</reference>
<keyword evidence="2" id="KW-1133">Transmembrane helix</keyword>
<organism evidence="6 7">
    <name type="scientific">Chryseobacterium paridis</name>
    <dbReference type="NCBI Taxonomy" id="2800328"/>
    <lineage>
        <taxon>Bacteria</taxon>
        <taxon>Pseudomonadati</taxon>
        <taxon>Bacteroidota</taxon>
        <taxon>Flavobacteriia</taxon>
        <taxon>Flavobacteriales</taxon>
        <taxon>Weeksellaceae</taxon>
        <taxon>Chryseobacterium group</taxon>
        <taxon>Chryseobacterium</taxon>
    </lineage>
</organism>
<evidence type="ECO:0000313" key="7">
    <source>
        <dbReference type="Proteomes" id="UP000628669"/>
    </source>
</evidence>
<dbReference type="InterPro" id="IPR048389">
    <property type="entry name" value="YciQ-like_C"/>
</dbReference>
<feature type="region of interest" description="Disordered" evidence="1">
    <location>
        <begin position="612"/>
        <end position="642"/>
    </location>
</feature>
<feature type="transmembrane region" description="Helical" evidence="2">
    <location>
        <begin position="241"/>
        <end position="259"/>
    </location>
</feature>
<feature type="transmembrane region" description="Helical" evidence="2">
    <location>
        <begin position="489"/>
        <end position="508"/>
    </location>
</feature>
<feature type="signal peptide" evidence="3">
    <location>
        <begin position="1"/>
        <end position="18"/>
    </location>
</feature>
<feature type="domain" description="DUF2207" evidence="4">
    <location>
        <begin position="36"/>
        <end position="224"/>
    </location>
</feature>
<evidence type="ECO:0000259" key="5">
    <source>
        <dbReference type="Pfam" id="PF20990"/>
    </source>
</evidence>
<keyword evidence="2" id="KW-0472">Membrane</keyword>
<dbReference type="InterPro" id="IPR018702">
    <property type="entry name" value="DUF2207"/>
</dbReference>
<evidence type="ECO:0000313" key="6">
    <source>
        <dbReference type="EMBL" id="MBK1897859.1"/>
    </source>
</evidence>
<evidence type="ECO:0000256" key="3">
    <source>
        <dbReference type="SAM" id="SignalP"/>
    </source>
</evidence>
<keyword evidence="3" id="KW-0732">Signal</keyword>
<keyword evidence="2" id="KW-0812">Transmembrane</keyword>
<proteinExistence type="predicted"/>
<feature type="transmembrane region" description="Helical" evidence="2">
    <location>
        <begin position="431"/>
        <end position="452"/>
    </location>
</feature>
<dbReference type="Proteomes" id="UP000628669">
    <property type="component" value="Unassembled WGS sequence"/>
</dbReference>
<feature type="domain" description="Predicted membrane protein YciQ-like C-terminal" evidence="5">
    <location>
        <begin position="278"/>
        <end position="453"/>
    </location>
</feature>
<dbReference type="Pfam" id="PF20990">
    <property type="entry name" value="DUF2207_C"/>
    <property type="match status" value="1"/>
</dbReference>